<feature type="transmembrane region" description="Helical" evidence="2">
    <location>
        <begin position="81"/>
        <end position="105"/>
    </location>
</feature>
<evidence type="ECO:0000256" key="1">
    <source>
        <dbReference type="SAM" id="MobiDB-lite"/>
    </source>
</evidence>
<feature type="region of interest" description="Disordered" evidence="1">
    <location>
        <begin position="268"/>
        <end position="300"/>
    </location>
</feature>
<evidence type="ECO:0000313" key="4">
    <source>
        <dbReference type="Proteomes" id="UP000821837"/>
    </source>
</evidence>
<sequence>MNKNNIVSLCYGCAALNSFSLLKYAFGFYRRSITYGWAFDLAFGSECFINLVSDYLLLATYKDFPLPSLLLGKDNLVLLGFIMWNSTSITICYVTSIVLAVHFANTVDLKEAMQDLKEQNVDEADFRRQMMMTTISVFTFLAFIKTRVTGIGLASQGAILYNMYMYYKKTDGTDGSVEEPPTAFYFPADPTAPVPFLPPESKRHNKANAGGAPPAAARCGLTGAPDTAMASARRAPAPASVLPSARRPPAQQPFEVAVLRTPFMVLHMPPAELPTGPHPTTQQQPAPPPPTAQTADKAVR</sequence>
<keyword evidence="4" id="KW-1185">Reference proteome</keyword>
<keyword evidence="2" id="KW-0472">Membrane</keyword>
<keyword evidence="2" id="KW-1133">Transmembrane helix</keyword>
<proteinExistence type="predicted"/>
<reference evidence="3" key="1">
    <citation type="journal article" date="2020" name="Cell">
        <title>Large-Scale Comparative Analyses of Tick Genomes Elucidate Their Genetic Diversity and Vector Capacities.</title>
        <authorList>
            <consortium name="Tick Genome and Microbiome Consortium (TIGMIC)"/>
            <person name="Jia N."/>
            <person name="Wang J."/>
            <person name="Shi W."/>
            <person name="Du L."/>
            <person name="Sun Y."/>
            <person name="Zhan W."/>
            <person name="Jiang J.F."/>
            <person name="Wang Q."/>
            <person name="Zhang B."/>
            <person name="Ji P."/>
            <person name="Bell-Sakyi L."/>
            <person name="Cui X.M."/>
            <person name="Yuan T.T."/>
            <person name="Jiang B.G."/>
            <person name="Yang W.F."/>
            <person name="Lam T.T."/>
            <person name="Chang Q.C."/>
            <person name="Ding S.J."/>
            <person name="Wang X.J."/>
            <person name="Zhu J.G."/>
            <person name="Ruan X.D."/>
            <person name="Zhao L."/>
            <person name="Wei J.T."/>
            <person name="Ye R.Z."/>
            <person name="Que T.C."/>
            <person name="Du C.H."/>
            <person name="Zhou Y.H."/>
            <person name="Cheng J.X."/>
            <person name="Dai P.F."/>
            <person name="Guo W.B."/>
            <person name="Han X.H."/>
            <person name="Huang E.J."/>
            <person name="Li L.F."/>
            <person name="Wei W."/>
            <person name="Gao Y.C."/>
            <person name="Liu J.Z."/>
            <person name="Shao H.Z."/>
            <person name="Wang X."/>
            <person name="Wang C.C."/>
            <person name="Yang T.C."/>
            <person name="Huo Q.B."/>
            <person name="Li W."/>
            <person name="Chen H.Y."/>
            <person name="Chen S.E."/>
            <person name="Zhou L.G."/>
            <person name="Ni X.B."/>
            <person name="Tian J.H."/>
            <person name="Sheng Y."/>
            <person name="Liu T."/>
            <person name="Pan Y.S."/>
            <person name="Xia L.Y."/>
            <person name="Li J."/>
            <person name="Zhao F."/>
            <person name="Cao W.C."/>
        </authorList>
    </citation>
    <scope>NUCLEOTIDE SEQUENCE</scope>
    <source>
        <strain evidence="3">Rsan-2018</strain>
    </source>
</reference>
<dbReference type="EMBL" id="JABSTV010001250">
    <property type="protein sequence ID" value="KAH7957146.1"/>
    <property type="molecule type" value="Genomic_DNA"/>
</dbReference>
<dbReference type="VEuPathDB" id="VectorBase:RSAN_041938"/>
<evidence type="ECO:0000256" key="2">
    <source>
        <dbReference type="SAM" id="Phobius"/>
    </source>
</evidence>
<dbReference type="AlphaFoldDB" id="A0A9D4PWT4"/>
<organism evidence="3 4">
    <name type="scientific">Rhipicephalus sanguineus</name>
    <name type="common">Brown dog tick</name>
    <name type="synonym">Ixodes sanguineus</name>
    <dbReference type="NCBI Taxonomy" id="34632"/>
    <lineage>
        <taxon>Eukaryota</taxon>
        <taxon>Metazoa</taxon>
        <taxon>Ecdysozoa</taxon>
        <taxon>Arthropoda</taxon>
        <taxon>Chelicerata</taxon>
        <taxon>Arachnida</taxon>
        <taxon>Acari</taxon>
        <taxon>Parasitiformes</taxon>
        <taxon>Ixodida</taxon>
        <taxon>Ixodoidea</taxon>
        <taxon>Ixodidae</taxon>
        <taxon>Rhipicephalinae</taxon>
        <taxon>Rhipicephalus</taxon>
        <taxon>Rhipicephalus</taxon>
    </lineage>
</organism>
<protein>
    <submittedName>
        <fullName evidence="3">Uncharacterized protein</fullName>
    </submittedName>
</protein>
<evidence type="ECO:0000313" key="3">
    <source>
        <dbReference type="EMBL" id="KAH7957146.1"/>
    </source>
</evidence>
<gene>
    <name evidence="3" type="ORF">HPB52_015664</name>
</gene>
<accession>A0A9D4PWT4</accession>
<feature type="transmembrane region" description="Helical" evidence="2">
    <location>
        <begin position="6"/>
        <end position="26"/>
    </location>
</feature>
<reference evidence="3" key="2">
    <citation type="submission" date="2021-09" db="EMBL/GenBank/DDBJ databases">
        <authorList>
            <person name="Jia N."/>
            <person name="Wang J."/>
            <person name="Shi W."/>
            <person name="Du L."/>
            <person name="Sun Y."/>
            <person name="Zhan W."/>
            <person name="Jiang J."/>
            <person name="Wang Q."/>
            <person name="Zhang B."/>
            <person name="Ji P."/>
            <person name="Sakyi L.B."/>
            <person name="Cui X."/>
            <person name="Yuan T."/>
            <person name="Jiang B."/>
            <person name="Yang W."/>
            <person name="Lam T.T.-Y."/>
            <person name="Chang Q."/>
            <person name="Ding S."/>
            <person name="Wang X."/>
            <person name="Zhu J."/>
            <person name="Ruan X."/>
            <person name="Zhao L."/>
            <person name="Wei J."/>
            <person name="Que T."/>
            <person name="Du C."/>
            <person name="Cheng J."/>
            <person name="Dai P."/>
            <person name="Han X."/>
            <person name="Huang E."/>
            <person name="Gao Y."/>
            <person name="Liu J."/>
            <person name="Shao H."/>
            <person name="Ye R."/>
            <person name="Li L."/>
            <person name="Wei W."/>
            <person name="Wang X."/>
            <person name="Wang C."/>
            <person name="Huo Q."/>
            <person name="Li W."/>
            <person name="Guo W."/>
            <person name="Chen H."/>
            <person name="Chen S."/>
            <person name="Zhou L."/>
            <person name="Zhou L."/>
            <person name="Ni X."/>
            <person name="Tian J."/>
            <person name="Zhou Y."/>
            <person name="Sheng Y."/>
            <person name="Liu T."/>
            <person name="Pan Y."/>
            <person name="Xia L."/>
            <person name="Li J."/>
            <person name="Zhao F."/>
            <person name="Cao W."/>
        </authorList>
    </citation>
    <scope>NUCLEOTIDE SEQUENCE</scope>
    <source>
        <strain evidence="3">Rsan-2018</strain>
        <tissue evidence="3">Larvae</tissue>
    </source>
</reference>
<feature type="compositionally biased region" description="Low complexity" evidence="1">
    <location>
        <begin position="274"/>
        <end position="284"/>
    </location>
</feature>
<feature type="region of interest" description="Disordered" evidence="1">
    <location>
        <begin position="200"/>
        <end position="248"/>
    </location>
</feature>
<comment type="caution">
    <text evidence="3">The sequence shown here is derived from an EMBL/GenBank/DDBJ whole genome shotgun (WGS) entry which is preliminary data.</text>
</comment>
<name>A0A9D4PWT4_RHISA</name>
<feature type="compositionally biased region" description="Low complexity" evidence="1">
    <location>
        <begin position="228"/>
        <end position="248"/>
    </location>
</feature>
<feature type="compositionally biased region" description="Low complexity" evidence="1">
    <location>
        <begin position="207"/>
        <end position="217"/>
    </location>
</feature>
<keyword evidence="2" id="KW-0812">Transmembrane</keyword>
<dbReference type="Proteomes" id="UP000821837">
    <property type="component" value="Unassembled WGS sequence"/>
</dbReference>